<keyword evidence="2" id="KW-1185">Reference proteome</keyword>
<dbReference type="Proteomes" id="UP000284021">
    <property type="component" value="Unassembled WGS sequence"/>
</dbReference>
<dbReference type="Pfam" id="PF08809">
    <property type="entry name" value="DUF1799"/>
    <property type="match status" value="1"/>
</dbReference>
<dbReference type="AlphaFoldDB" id="A0A418XEY8"/>
<sequence length="86" mass="9797">MEAFGFTREDMGSDEFWVWPDNWQAVDVFITMGTQWRVGMAGATGLDYGVLNDVMRLHGIKKRGRDDVFAAVRIMESAALKVMHEK</sequence>
<protein>
    <recommendedName>
        <fullName evidence="3">DUF1799 domain-containing protein</fullName>
    </recommendedName>
</protein>
<accession>A0A418XEY8</accession>
<evidence type="ECO:0000313" key="1">
    <source>
        <dbReference type="EMBL" id="RJG10913.1"/>
    </source>
</evidence>
<dbReference type="InterPro" id="IPR014915">
    <property type="entry name" value="Phage_TLS_TfmB"/>
</dbReference>
<dbReference type="EMBL" id="QYUR01000003">
    <property type="protein sequence ID" value="RJG10913.1"/>
    <property type="molecule type" value="Genomic_DNA"/>
</dbReference>
<name>A0A418XEY8_9PSED</name>
<evidence type="ECO:0000313" key="2">
    <source>
        <dbReference type="Proteomes" id="UP000284021"/>
    </source>
</evidence>
<organism evidence="1 2">
    <name type="scientific">Pseudomonas cavernicola</name>
    <dbReference type="NCBI Taxonomy" id="2320866"/>
    <lineage>
        <taxon>Bacteria</taxon>
        <taxon>Pseudomonadati</taxon>
        <taxon>Pseudomonadota</taxon>
        <taxon>Gammaproteobacteria</taxon>
        <taxon>Pseudomonadales</taxon>
        <taxon>Pseudomonadaceae</taxon>
        <taxon>Pseudomonas</taxon>
    </lineage>
</organism>
<evidence type="ECO:0008006" key="3">
    <source>
        <dbReference type="Google" id="ProtNLM"/>
    </source>
</evidence>
<dbReference type="OrthoDB" id="6169380at2"/>
<gene>
    <name evidence="1" type="ORF">D3879_14625</name>
</gene>
<dbReference type="RefSeq" id="WP_119955045.1">
    <property type="nucleotide sequence ID" value="NZ_QYUR01000003.1"/>
</dbReference>
<comment type="caution">
    <text evidence="1">The sequence shown here is derived from an EMBL/GenBank/DDBJ whole genome shotgun (WGS) entry which is preliminary data.</text>
</comment>
<proteinExistence type="predicted"/>
<reference evidence="1 2" key="1">
    <citation type="submission" date="2018-09" db="EMBL/GenBank/DDBJ databases">
        <authorList>
            <person name="Zhu H."/>
        </authorList>
    </citation>
    <scope>NUCLEOTIDE SEQUENCE [LARGE SCALE GENOMIC DNA]</scope>
    <source>
        <strain evidence="1 2">K1S02-6</strain>
    </source>
</reference>